<organism evidence="1 2">
    <name type="scientific">Cyphomyrmex costatus</name>
    <dbReference type="NCBI Taxonomy" id="456900"/>
    <lineage>
        <taxon>Eukaryota</taxon>
        <taxon>Metazoa</taxon>
        <taxon>Ecdysozoa</taxon>
        <taxon>Arthropoda</taxon>
        <taxon>Hexapoda</taxon>
        <taxon>Insecta</taxon>
        <taxon>Pterygota</taxon>
        <taxon>Neoptera</taxon>
        <taxon>Endopterygota</taxon>
        <taxon>Hymenoptera</taxon>
        <taxon>Apocrita</taxon>
        <taxon>Aculeata</taxon>
        <taxon>Formicoidea</taxon>
        <taxon>Formicidae</taxon>
        <taxon>Myrmicinae</taxon>
        <taxon>Cyphomyrmex</taxon>
    </lineage>
</organism>
<evidence type="ECO:0008006" key="3">
    <source>
        <dbReference type="Google" id="ProtNLM"/>
    </source>
</evidence>
<dbReference type="STRING" id="456900.A0A151IH32"/>
<keyword evidence="2" id="KW-1185">Reference proteome</keyword>
<accession>A0A151IH32</accession>
<protein>
    <recommendedName>
        <fullName evidence="3">Reverse transcriptase zinc-binding domain-containing protein</fullName>
    </recommendedName>
</protein>
<proteinExistence type="predicted"/>
<reference evidence="1 2" key="1">
    <citation type="submission" date="2016-03" db="EMBL/GenBank/DDBJ databases">
        <title>Cyphomyrmex costatus WGS genome.</title>
        <authorList>
            <person name="Nygaard S."/>
            <person name="Hu H."/>
            <person name="Boomsma J."/>
            <person name="Zhang G."/>
        </authorList>
    </citation>
    <scope>NUCLEOTIDE SEQUENCE [LARGE SCALE GENOMIC DNA]</scope>
    <source>
        <strain evidence="1">MS0001</strain>
        <tissue evidence="1">Whole body</tissue>
    </source>
</reference>
<evidence type="ECO:0000313" key="2">
    <source>
        <dbReference type="Proteomes" id="UP000078542"/>
    </source>
</evidence>
<sequence>VSNHFMRGGSFTRFADWRFIHKARLDVLPLNGAWRWGDEDKRCQRCGGVSETLLHVLCHYGIHSAAIQLRHTVLHRLWKANRLPGVVRVNQRVEGLRPDLAVRHEPSKSVVICNVTVPFENCWQAFDDARARKIAKYSSLAEELQRQGYHVVVTVFVVGALSSWNPRNEAVFKLLRVGAPYAAMMRRLIVSDTICWSRDIYVEHVSGIRQYLAPPRTSGDVLATPPRAVRRRWNAEERRAQDAARRVPMSVNVA</sequence>
<dbReference type="AlphaFoldDB" id="A0A151IH32"/>
<gene>
    <name evidence="1" type="ORF">ALC62_08348</name>
</gene>
<name>A0A151IH32_9HYME</name>
<dbReference type="EMBL" id="KQ977643">
    <property type="protein sequence ID" value="KYN00856.1"/>
    <property type="molecule type" value="Genomic_DNA"/>
</dbReference>
<feature type="non-terminal residue" evidence="1">
    <location>
        <position position="1"/>
    </location>
</feature>
<dbReference type="Proteomes" id="UP000078542">
    <property type="component" value="Unassembled WGS sequence"/>
</dbReference>
<evidence type="ECO:0000313" key="1">
    <source>
        <dbReference type="EMBL" id="KYN00856.1"/>
    </source>
</evidence>